<keyword evidence="3" id="KW-1185">Reference proteome</keyword>
<comment type="caution">
    <text evidence="2">The sequence shown here is derived from an EMBL/GenBank/DDBJ whole genome shotgun (WGS) entry which is preliminary data.</text>
</comment>
<feature type="compositionally biased region" description="Low complexity" evidence="1">
    <location>
        <begin position="16"/>
        <end position="26"/>
    </location>
</feature>
<feature type="region of interest" description="Disordered" evidence="1">
    <location>
        <begin position="1"/>
        <end position="54"/>
    </location>
</feature>
<organism evidence="2 3">
    <name type="scientific">Euroglyphus maynei</name>
    <name type="common">Mayne's house dust mite</name>
    <dbReference type="NCBI Taxonomy" id="6958"/>
    <lineage>
        <taxon>Eukaryota</taxon>
        <taxon>Metazoa</taxon>
        <taxon>Ecdysozoa</taxon>
        <taxon>Arthropoda</taxon>
        <taxon>Chelicerata</taxon>
        <taxon>Arachnida</taxon>
        <taxon>Acari</taxon>
        <taxon>Acariformes</taxon>
        <taxon>Sarcoptiformes</taxon>
        <taxon>Astigmata</taxon>
        <taxon>Psoroptidia</taxon>
        <taxon>Analgoidea</taxon>
        <taxon>Pyroglyphidae</taxon>
        <taxon>Pyroglyphinae</taxon>
        <taxon>Euroglyphus</taxon>
    </lineage>
</organism>
<proteinExistence type="predicted"/>
<name>A0A1Y3AP09_EURMA</name>
<feature type="compositionally biased region" description="Basic and acidic residues" evidence="1">
    <location>
        <begin position="41"/>
        <end position="50"/>
    </location>
</feature>
<dbReference type="AlphaFoldDB" id="A0A1Y3AP09"/>
<evidence type="ECO:0000313" key="3">
    <source>
        <dbReference type="Proteomes" id="UP000194236"/>
    </source>
</evidence>
<dbReference type="Proteomes" id="UP000194236">
    <property type="component" value="Unassembled WGS sequence"/>
</dbReference>
<evidence type="ECO:0000256" key="1">
    <source>
        <dbReference type="SAM" id="MobiDB-lite"/>
    </source>
</evidence>
<dbReference type="OrthoDB" id="43807at2759"/>
<gene>
    <name evidence="2" type="ORF">BLA29_005883</name>
</gene>
<dbReference type="EMBL" id="MUJZ01069815">
    <property type="protein sequence ID" value="OTF69564.1"/>
    <property type="molecule type" value="Genomic_DNA"/>
</dbReference>
<protein>
    <submittedName>
        <fullName evidence="2">UHRF1-binding protein 1-like protein</fullName>
    </submittedName>
</protein>
<sequence>MLNSDEGEDQDEDDGQQSQVVSVSDDGFYDRRTLTDFPPLNDHHDADKPNLVETNPDQQSMIAMINGECDMLDDILDSTPVEEAVDIVENLNDLTIESEHSISNDLTTTINEDSSFNQKKKKSIKRQIETQIDALHIQVTNVDLIQQSSKGFLSQVFINCQLKHLEELRALSKDDYIDRFKNRTKSNVTINGDDDDDEQQQEKSNYNQVTLRIDSYSKGTIKDELISVHVNGICQSLNKQTIDLLVDFFNDNITEHVAPLAILMENVKFRIIDHSVRVPPILFTVPQLAIDRNRENKWIVDSMNDMKISKGNQ</sequence>
<evidence type="ECO:0000313" key="2">
    <source>
        <dbReference type="EMBL" id="OTF69564.1"/>
    </source>
</evidence>
<feature type="compositionally biased region" description="Acidic residues" evidence="1">
    <location>
        <begin position="1"/>
        <end position="15"/>
    </location>
</feature>
<reference evidence="2 3" key="1">
    <citation type="submission" date="2017-03" db="EMBL/GenBank/DDBJ databases">
        <title>Genome Survey of Euroglyphus maynei.</title>
        <authorList>
            <person name="Arlian L.G."/>
            <person name="Morgan M.S."/>
            <person name="Rider S.D."/>
        </authorList>
    </citation>
    <scope>NUCLEOTIDE SEQUENCE [LARGE SCALE GENOMIC DNA]</scope>
    <source>
        <strain evidence="2">Arlian Lab</strain>
        <tissue evidence="2">Whole body</tissue>
    </source>
</reference>
<accession>A0A1Y3AP09</accession>